<reference evidence="4 5" key="1">
    <citation type="submission" date="2017-02" db="EMBL/GenBank/DDBJ databases">
        <title>Streptomyces pactum ACT12 Genome sequencing and assembly.</title>
        <authorList>
            <person name="Xue Q."/>
            <person name="Yan X."/>
            <person name="Jia L."/>
            <person name="Yan H."/>
        </authorList>
    </citation>
    <scope>NUCLEOTIDE SEQUENCE [LARGE SCALE GENOMIC DNA]</scope>
    <source>
        <strain evidence="4 5">ACT12</strain>
    </source>
</reference>
<dbReference type="SUPFAM" id="SSF53850">
    <property type="entry name" value="Periplasmic binding protein-like II"/>
    <property type="match status" value="1"/>
</dbReference>
<dbReference type="GO" id="GO:0055085">
    <property type="term" value="P:transmembrane transport"/>
    <property type="evidence" value="ECO:0007669"/>
    <property type="project" value="InterPro"/>
</dbReference>
<dbReference type="Proteomes" id="UP000189443">
    <property type="component" value="Chromosome"/>
</dbReference>
<sequence>MKKIQLFLALSVLAATAACGGDASGETNAQGIPAKLRVGIIPNVAPDKQGAKYDPLRKYLADKLDTDVELFVATDYAGVVAALAAEKVDLAYVGGLTYVQAEEQVDVQPLVTEVDEETGTKEYLSGIVVRDDAPYESLKDVLDAEAKFAFGDVSSTSGSLYPRVMLNAAGAECSPKTIDKCPPLSKVSFTGGHDATAQAVLNGSVDAGGLEVRILHRLERDGKVPKGELKVVQSHKVMGYPWVMRTALGDTAASTLTDVFEAMKDPKLLDLMGTTGYQSVTEAEYEPLKKHAEDLGLLTAGR</sequence>
<dbReference type="NCBIfam" id="TIGR01098">
    <property type="entry name" value="3A0109s03R"/>
    <property type="match status" value="1"/>
</dbReference>
<proteinExistence type="inferred from homology"/>
<evidence type="ECO:0000313" key="5">
    <source>
        <dbReference type="Proteomes" id="UP000189443"/>
    </source>
</evidence>
<evidence type="ECO:0000256" key="3">
    <source>
        <dbReference type="SAM" id="SignalP"/>
    </source>
</evidence>
<keyword evidence="2 3" id="KW-0732">Signal</keyword>
<dbReference type="InterPro" id="IPR005770">
    <property type="entry name" value="PhnD"/>
</dbReference>
<evidence type="ECO:0000313" key="4">
    <source>
        <dbReference type="EMBL" id="AQS65958.1"/>
    </source>
</evidence>
<evidence type="ECO:0008006" key="6">
    <source>
        <dbReference type="Google" id="ProtNLM"/>
    </source>
</evidence>
<organism evidence="4 5">
    <name type="scientific">Streptomyces pactum</name>
    <dbReference type="NCBI Taxonomy" id="68249"/>
    <lineage>
        <taxon>Bacteria</taxon>
        <taxon>Bacillati</taxon>
        <taxon>Actinomycetota</taxon>
        <taxon>Actinomycetes</taxon>
        <taxon>Kitasatosporales</taxon>
        <taxon>Streptomycetaceae</taxon>
        <taxon>Streptomyces</taxon>
    </lineage>
</organism>
<keyword evidence="5" id="KW-1185">Reference proteome</keyword>
<dbReference type="OrthoDB" id="9764656at2"/>
<comment type="similarity">
    <text evidence="1">Belongs to the phosphate/phosphite/phosphonate binding protein family.</text>
</comment>
<gene>
    <name evidence="4" type="ORF">B1H29_02515</name>
</gene>
<dbReference type="PROSITE" id="PS51257">
    <property type="entry name" value="PROKAR_LIPOPROTEIN"/>
    <property type="match status" value="1"/>
</dbReference>
<evidence type="ECO:0000256" key="2">
    <source>
        <dbReference type="ARBA" id="ARBA00022729"/>
    </source>
</evidence>
<feature type="signal peptide" evidence="3">
    <location>
        <begin position="1"/>
        <end position="17"/>
    </location>
</feature>
<dbReference type="AlphaFoldDB" id="A0A1S6J2I1"/>
<dbReference type="GO" id="GO:0043190">
    <property type="term" value="C:ATP-binding cassette (ABC) transporter complex"/>
    <property type="evidence" value="ECO:0007669"/>
    <property type="project" value="InterPro"/>
</dbReference>
<dbReference type="PANTHER" id="PTHR35841">
    <property type="entry name" value="PHOSPHONATES-BINDING PERIPLASMIC PROTEIN"/>
    <property type="match status" value="1"/>
</dbReference>
<protein>
    <recommendedName>
        <fullName evidence="6">Phosphate ABC transporter substrate-binding protein</fullName>
    </recommendedName>
</protein>
<feature type="chain" id="PRO_5039588930" description="Phosphate ABC transporter substrate-binding protein" evidence="3">
    <location>
        <begin position="18"/>
        <end position="302"/>
    </location>
</feature>
<dbReference type="Pfam" id="PF12974">
    <property type="entry name" value="Phosphonate-bd"/>
    <property type="match status" value="1"/>
</dbReference>
<dbReference type="EMBL" id="CP019724">
    <property type="protein sequence ID" value="AQS65958.1"/>
    <property type="molecule type" value="Genomic_DNA"/>
</dbReference>
<accession>A0A1S6J2I1</accession>
<dbReference type="KEGG" id="spac:B1H29_02515"/>
<dbReference type="RefSeq" id="WP_055421335.1">
    <property type="nucleotide sequence ID" value="NZ_CP019724.1"/>
</dbReference>
<dbReference type="Gene3D" id="3.40.190.10">
    <property type="entry name" value="Periplasmic binding protein-like II"/>
    <property type="match status" value="2"/>
</dbReference>
<dbReference type="PANTHER" id="PTHR35841:SF1">
    <property type="entry name" value="PHOSPHONATES-BINDING PERIPLASMIC PROTEIN"/>
    <property type="match status" value="1"/>
</dbReference>
<name>A0A1S6J2I1_9ACTN</name>
<evidence type="ECO:0000256" key="1">
    <source>
        <dbReference type="ARBA" id="ARBA00007162"/>
    </source>
</evidence>